<sequence length="465" mass="52681">MGAEHLPRPSAMAPLLPHEMEHIRKVYDEDVSSKKFASIVSPREDAQMFRSGEQRSVPCECIVELYELLWRWGHRKKNRFAENFGFTIPDTVVIAKGRPYAWYFVSRKDGSLLRKSEGNLSLSALERKLVGDRDKDGRESAQPCAIWLPMASQFPESRSPTPYAEFLSVKGLQEFIMLLRERHSGIIQAFVQPFGVSNSLVRTVEFRRQTSLCLRTNRSLLAAGGNIFDRCATFEGWEGLSSVSSRYRNHRHPHMEDVILATSETLNRRIEQERVRQMLFLGPHQHVALHFKVAADGVLNFIFASIVSEKDVILQTRYHLIMADPCMTEELNGAALLPGGTTRKAQPHEAPSCYSARGVRGNGAGNLEEVAAKKARPDSLPPIELRRRDKSHSESQEGSQHGLLPRMGYEPPAVPEVPYRTLDLPRTVEDYERFAAHDNGEFSDLCKRPLVVHPLTERSERTQSQ</sequence>
<dbReference type="EMBL" id="CAMXCT030006587">
    <property type="protein sequence ID" value="CAL4803790.1"/>
    <property type="molecule type" value="Genomic_DNA"/>
</dbReference>
<keyword evidence="4" id="KW-1185">Reference proteome</keyword>
<evidence type="ECO:0000256" key="1">
    <source>
        <dbReference type="SAM" id="MobiDB-lite"/>
    </source>
</evidence>
<name>A0A9P1DUU8_9DINO</name>
<dbReference type="AlphaFoldDB" id="A0A9P1DUU8"/>
<dbReference type="Proteomes" id="UP001152797">
    <property type="component" value="Unassembled WGS sequence"/>
</dbReference>
<reference evidence="2" key="1">
    <citation type="submission" date="2022-10" db="EMBL/GenBank/DDBJ databases">
        <authorList>
            <person name="Chen Y."/>
            <person name="Dougan E. K."/>
            <person name="Chan C."/>
            <person name="Rhodes N."/>
            <person name="Thang M."/>
        </authorList>
    </citation>
    <scope>NUCLEOTIDE SEQUENCE</scope>
</reference>
<feature type="region of interest" description="Disordered" evidence="1">
    <location>
        <begin position="370"/>
        <end position="414"/>
    </location>
</feature>
<evidence type="ECO:0000313" key="4">
    <source>
        <dbReference type="Proteomes" id="UP001152797"/>
    </source>
</evidence>
<dbReference type="EMBL" id="CAMXCT020006587">
    <property type="protein sequence ID" value="CAL1169853.1"/>
    <property type="molecule type" value="Genomic_DNA"/>
</dbReference>
<evidence type="ECO:0000313" key="3">
    <source>
        <dbReference type="EMBL" id="CAL4803790.1"/>
    </source>
</evidence>
<accession>A0A9P1DUU8</accession>
<comment type="caution">
    <text evidence="2">The sequence shown here is derived from an EMBL/GenBank/DDBJ whole genome shotgun (WGS) entry which is preliminary data.</text>
</comment>
<feature type="compositionally biased region" description="Basic and acidic residues" evidence="1">
    <location>
        <begin position="384"/>
        <end position="395"/>
    </location>
</feature>
<evidence type="ECO:0000313" key="2">
    <source>
        <dbReference type="EMBL" id="CAI4016478.1"/>
    </source>
</evidence>
<reference evidence="3 4" key="2">
    <citation type="submission" date="2024-05" db="EMBL/GenBank/DDBJ databases">
        <authorList>
            <person name="Chen Y."/>
            <person name="Shah S."/>
            <person name="Dougan E. K."/>
            <person name="Thang M."/>
            <person name="Chan C."/>
        </authorList>
    </citation>
    <scope>NUCLEOTIDE SEQUENCE [LARGE SCALE GENOMIC DNA]</scope>
</reference>
<dbReference type="OrthoDB" id="437557at2759"/>
<organism evidence="2">
    <name type="scientific">Cladocopium goreaui</name>
    <dbReference type="NCBI Taxonomy" id="2562237"/>
    <lineage>
        <taxon>Eukaryota</taxon>
        <taxon>Sar</taxon>
        <taxon>Alveolata</taxon>
        <taxon>Dinophyceae</taxon>
        <taxon>Suessiales</taxon>
        <taxon>Symbiodiniaceae</taxon>
        <taxon>Cladocopium</taxon>
    </lineage>
</organism>
<protein>
    <submittedName>
        <fullName evidence="2">Uncharacterized protein</fullName>
    </submittedName>
</protein>
<proteinExistence type="predicted"/>
<dbReference type="EMBL" id="CAMXCT010006587">
    <property type="protein sequence ID" value="CAI4016478.1"/>
    <property type="molecule type" value="Genomic_DNA"/>
</dbReference>
<gene>
    <name evidence="2" type="ORF">C1SCF055_LOCUS41215</name>
</gene>